<dbReference type="InterPro" id="IPR014710">
    <property type="entry name" value="RmlC-like_jellyroll"/>
</dbReference>
<feature type="domain" description="Cupin type-2" evidence="1">
    <location>
        <begin position="93"/>
        <end position="140"/>
    </location>
</feature>
<dbReference type="OrthoDB" id="9791759at2"/>
<proteinExistence type="predicted"/>
<dbReference type="CDD" id="cd02219">
    <property type="entry name" value="cupin_YjlB-like"/>
    <property type="match status" value="1"/>
</dbReference>
<dbReference type="Proteomes" id="UP000189940">
    <property type="component" value="Unassembled WGS sequence"/>
</dbReference>
<dbReference type="InterPro" id="IPR047121">
    <property type="entry name" value="YjiB-like"/>
</dbReference>
<dbReference type="Pfam" id="PF07883">
    <property type="entry name" value="Cupin_2"/>
    <property type="match status" value="1"/>
</dbReference>
<reference evidence="2 3" key="1">
    <citation type="submission" date="2017-02" db="EMBL/GenBank/DDBJ databases">
        <title>Genome sequence of the nitrite-oxidizing bacterium Nitrobacter vulgaris strain Ab1.</title>
        <authorList>
            <person name="Mellbye B.L."/>
            <person name="Davis E.W."/>
            <person name="Spieck E."/>
            <person name="Chang J.H."/>
            <person name="Bottomley P.J."/>
            <person name="Sayavedra-Soto L.A."/>
        </authorList>
    </citation>
    <scope>NUCLEOTIDE SEQUENCE [LARGE SCALE GENOMIC DNA]</scope>
    <source>
        <strain evidence="2 3">Ab1</strain>
    </source>
</reference>
<dbReference type="InterPro" id="IPR011051">
    <property type="entry name" value="RmlC_Cupin_sf"/>
</dbReference>
<organism evidence="2 3">
    <name type="scientific">Nitrobacter vulgaris</name>
    <dbReference type="NCBI Taxonomy" id="29421"/>
    <lineage>
        <taxon>Bacteria</taxon>
        <taxon>Pseudomonadati</taxon>
        <taxon>Pseudomonadota</taxon>
        <taxon>Alphaproteobacteria</taxon>
        <taxon>Hyphomicrobiales</taxon>
        <taxon>Nitrobacteraceae</taxon>
        <taxon>Nitrobacter</taxon>
    </lineage>
</organism>
<dbReference type="SUPFAM" id="SSF51182">
    <property type="entry name" value="RmlC-like cupins"/>
    <property type="match status" value="1"/>
</dbReference>
<dbReference type="AlphaFoldDB" id="A0A1V4HWT4"/>
<protein>
    <submittedName>
        <fullName evidence="2">Cupin</fullName>
    </submittedName>
</protein>
<name>A0A1V4HWT4_NITVU</name>
<dbReference type="RefSeq" id="WP_079447405.1">
    <property type="nucleotide sequence ID" value="NZ_MWPQ01000045.1"/>
</dbReference>
<gene>
    <name evidence="2" type="ORF">B2M20_12650</name>
</gene>
<dbReference type="PANTHER" id="PTHR36448">
    <property type="entry name" value="BLR7373 PROTEIN"/>
    <property type="match status" value="1"/>
</dbReference>
<accession>A0A1V4HWT4</accession>
<sequence length="195" mass="21580">MDIIEPVKRLAEKATGIGFPSREEALACVRNVRPSRMKFRDDGYIPNNPKFPLLHYRKVLRFGRKHDPAAVLEKVFNVNGWGEAWRNGIYDYVHYHSMIHEVLGIARGSATLQLGGNKGKTVKVGAGDVIVVPAGVGHECLKASVSFLVVGAYPPAGTYNECRGSFQERNQAIKAIGRVAVPEQHPLYGSHHPLW</sequence>
<evidence type="ECO:0000313" key="3">
    <source>
        <dbReference type="Proteomes" id="UP000189940"/>
    </source>
</evidence>
<dbReference type="PIRSF" id="PIRSF019307">
    <property type="entry name" value="UCP019307"/>
    <property type="match status" value="1"/>
</dbReference>
<dbReference type="PANTHER" id="PTHR36448:SF2">
    <property type="entry name" value="CUPIN TYPE-1 DOMAIN-CONTAINING PROTEIN"/>
    <property type="match status" value="1"/>
</dbReference>
<evidence type="ECO:0000259" key="1">
    <source>
        <dbReference type="Pfam" id="PF07883"/>
    </source>
</evidence>
<evidence type="ECO:0000313" key="2">
    <source>
        <dbReference type="EMBL" id="OPH82427.1"/>
    </source>
</evidence>
<dbReference type="InterPro" id="IPR013096">
    <property type="entry name" value="Cupin_2"/>
</dbReference>
<dbReference type="InterPro" id="IPR014500">
    <property type="entry name" value="UCP019307_cupin"/>
</dbReference>
<dbReference type="Gene3D" id="2.60.120.10">
    <property type="entry name" value="Jelly Rolls"/>
    <property type="match status" value="1"/>
</dbReference>
<comment type="caution">
    <text evidence="2">The sequence shown here is derived from an EMBL/GenBank/DDBJ whole genome shotgun (WGS) entry which is preliminary data.</text>
</comment>
<keyword evidence="3" id="KW-1185">Reference proteome</keyword>
<dbReference type="EMBL" id="MWPQ01000045">
    <property type="protein sequence ID" value="OPH82427.1"/>
    <property type="molecule type" value="Genomic_DNA"/>
</dbReference>